<dbReference type="GO" id="GO:0016020">
    <property type="term" value="C:membrane"/>
    <property type="evidence" value="ECO:0007669"/>
    <property type="project" value="UniProtKB-SubCell"/>
</dbReference>
<evidence type="ECO:0000256" key="3">
    <source>
        <dbReference type="ARBA" id="ARBA00022679"/>
    </source>
</evidence>
<evidence type="ECO:0000313" key="9">
    <source>
        <dbReference type="EMBL" id="AOR24980.2"/>
    </source>
</evidence>
<dbReference type="Proteomes" id="UP000094652">
    <property type="component" value="Chromosome"/>
</dbReference>
<dbReference type="InterPro" id="IPR003362">
    <property type="entry name" value="Bact_transf"/>
</dbReference>
<dbReference type="OrthoDB" id="9808602at2"/>
<dbReference type="PANTHER" id="PTHR30576">
    <property type="entry name" value="COLANIC BIOSYNTHESIS UDP-GLUCOSE LIPID CARRIER TRANSFERASE"/>
    <property type="match status" value="1"/>
</dbReference>
<dbReference type="InterPro" id="IPR017475">
    <property type="entry name" value="EPS_sugar_tfrase"/>
</dbReference>
<feature type="domain" description="Bacterial sugar transferase" evidence="8">
    <location>
        <begin position="32"/>
        <end position="211"/>
    </location>
</feature>
<name>A0A1D7XP54_9CLOT</name>
<sequence>MNVVETLDKTYIKVEKKLNINYKEKQLYEFIKRILDLLFSIIALVIAVPIILVTCILVRLESKGNPIYSQERLGKNGRKFSVYKIRSMYTDAEKNGPQWAGKNDNRVTKIGKFIRKTRIDELPQLFNILKGEMSIVGPRPEREYFIEKFSKDIPNFKQRLLVIPGLTGYAQINGGYDITPLEKLELDLKYIENRGVIEDFKIMLKTVKIVLTGNGAR</sequence>
<dbReference type="Pfam" id="PF02397">
    <property type="entry name" value="Bac_transf"/>
    <property type="match status" value="1"/>
</dbReference>
<dbReference type="AlphaFoldDB" id="A0A1D7XP54"/>
<evidence type="ECO:0000259" key="8">
    <source>
        <dbReference type="Pfam" id="PF02397"/>
    </source>
</evidence>
<dbReference type="GO" id="GO:0016780">
    <property type="term" value="F:phosphotransferase activity, for other substituted phosphate groups"/>
    <property type="evidence" value="ECO:0007669"/>
    <property type="project" value="TreeGrafter"/>
</dbReference>
<dbReference type="KEGG" id="ctae:BGI42_13880"/>
<dbReference type="NCBIfam" id="TIGR03025">
    <property type="entry name" value="EPS_sugtrans"/>
    <property type="match status" value="1"/>
</dbReference>
<evidence type="ECO:0000313" key="10">
    <source>
        <dbReference type="Proteomes" id="UP000094652"/>
    </source>
</evidence>
<evidence type="ECO:0000256" key="4">
    <source>
        <dbReference type="ARBA" id="ARBA00022692"/>
    </source>
</evidence>
<dbReference type="EMBL" id="CP017253">
    <property type="protein sequence ID" value="AOR24980.2"/>
    <property type="molecule type" value="Genomic_DNA"/>
</dbReference>
<keyword evidence="10" id="KW-1185">Reference proteome</keyword>
<evidence type="ECO:0000256" key="7">
    <source>
        <dbReference type="SAM" id="Phobius"/>
    </source>
</evidence>
<protein>
    <submittedName>
        <fullName evidence="9">UDP-phosphate N-acetylgalactosaminyl-1-phosphate transferase</fullName>
    </submittedName>
</protein>
<evidence type="ECO:0000256" key="5">
    <source>
        <dbReference type="ARBA" id="ARBA00022989"/>
    </source>
</evidence>
<feature type="transmembrane region" description="Helical" evidence="7">
    <location>
        <begin position="37"/>
        <end position="60"/>
    </location>
</feature>
<organism evidence="9 10">
    <name type="scientific">Clostridium taeniosporum</name>
    <dbReference type="NCBI Taxonomy" id="394958"/>
    <lineage>
        <taxon>Bacteria</taxon>
        <taxon>Bacillati</taxon>
        <taxon>Bacillota</taxon>
        <taxon>Clostridia</taxon>
        <taxon>Eubacteriales</taxon>
        <taxon>Clostridiaceae</taxon>
        <taxon>Clostridium</taxon>
    </lineage>
</organism>
<evidence type="ECO:0000256" key="6">
    <source>
        <dbReference type="ARBA" id="ARBA00023136"/>
    </source>
</evidence>
<gene>
    <name evidence="9" type="ORF">BGI42_13880</name>
</gene>
<dbReference type="STRING" id="394958.BGI42_13880"/>
<keyword evidence="4 7" id="KW-0812">Transmembrane</keyword>
<keyword evidence="3 9" id="KW-0808">Transferase</keyword>
<evidence type="ECO:0000256" key="1">
    <source>
        <dbReference type="ARBA" id="ARBA00004141"/>
    </source>
</evidence>
<dbReference type="PANTHER" id="PTHR30576:SF0">
    <property type="entry name" value="UNDECAPRENYL-PHOSPHATE N-ACETYLGALACTOSAMINYL 1-PHOSPHATE TRANSFERASE-RELATED"/>
    <property type="match status" value="1"/>
</dbReference>
<comment type="similarity">
    <text evidence="2">Belongs to the bacterial sugar transferase family.</text>
</comment>
<reference evidence="10" key="1">
    <citation type="submission" date="2016-09" db="EMBL/GenBank/DDBJ databases">
        <title>Genomics of Clostridium taeniosporum, an organism which forms endospores with ribbon-like appendages.</title>
        <authorList>
            <person name="Walker J.R."/>
        </authorList>
    </citation>
    <scope>NUCLEOTIDE SEQUENCE [LARGE SCALE GENOMIC DNA]</scope>
    <source>
        <strain evidence="10">1/k</strain>
    </source>
</reference>
<comment type="subcellular location">
    <subcellularLocation>
        <location evidence="1">Membrane</location>
        <topology evidence="1">Multi-pass membrane protein</topology>
    </subcellularLocation>
</comment>
<keyword evidence="6 7" id="KW-0472">Membrane</keyword>
<evidence type="ECO:0000256" key="2">
    <source>
        <dbReference type="ARBA" id="ARBA00006464"/>
    </source>
</evidence>
<accession>A0A1D7XP54</accession>
<keyword evidence="5 7" id="KW-1133">Transmembrane helix</keyword>
<proteinExistence type="inferred from homology"/>